<dbReference type="AlphaFoldDB" id="A0A7W6J9D9"/>
<evidence type="ECO:0000313" key="1">
    <source>
        <dbReference type="EMBL" id="MBB4066288.1"/>
    </source>
</evidence>
<protein>
    <recommendedName>
        <fullName evidence="3">Phage late control gene D protein (GPD)</fullName>
    </recommendedName>
</protein>
<gene>
    <name evidence="1" type="ORF">GGR23_003503</name>
</gene>
<dbReference type="EMBL" id="JACIEZ010000008">
    <property type="protein sequence ID" value="MBB4066288.1"/>
    <property type="molecule type" value="Genomic_DNA"/>
</dbReference>
<dbReference type="RefSeq" id="WP_183367579.1">
    <property type="nucleotide sequence ID" value="NZ_JACIEZ010000008.1"/>
</dbReference>
<sequence length="338" mass="35781">MKRPVVRIVGETGSDLLPAWGSSLMSVTFTDNSGGDADELEFQFSVTTPLQAPPQKGQQYRLLFNWQGEALRDAGLFTFQSASLSFEAEGGWTMSVVSRSADFVDADKAADVEHFEETTAGEIFRQLAEGVGKKATVHPVIDAIPIPYRLRMQQSAVGFAQQLADELGATLKLANGQWLVPLKNSGQTALGSTLPPIVISADEATGCDLTTEGRPEFAEVRATWFDEEKGLPALAVAKGSGRSAAFFGLHSAPSASEAKQRSQAERKEMESAAITGSVSLEGRAGAIAGAPVELVQFGGWSGFDLVAQTITHTFTFDESGGWLMSIELSAKGDASAAG</sequence>
<proteinExistence type="predicted"/>
<evidence type="ECO:0000313" key="2">
    <source>
        <dbReference type="Proteomes" id="UP000528286"/>
    </source>
</evidence>
<accession>A0A7W6J9D9</accession>
<keyword evidence="2" id="KW-1185">Reference proteome</keyword>
<dbReference type="Proteomes" id="UP000528286">
    <property type="component" value="Unassembled WGS sequence"/>
</dbReference>
<dbReference type="SUPFAM" id="SSF69279">
    <property type="entry name" value="Phage tail proteins"/>
    <property type="match status" value="1"/>
</dbReference>
<organism evidence="1 2">
    <name type="scientific">Gellertiella hungarica</name>
    <dbReference type="NCBI Taxonomy" id="1572859"/>
    <lineage>
        <taxon>Bacteria</taxon>
        <taxon>Pseudomonadati</taxon>
        <taxon>Pseudomonadota</taxon>
        <taxon>Alphaproteobacteria</taxon>
        <taxon>Hyphomicrobiales</taxon>
        <taxon>Rhizobiaceae</taxon>
        <taxon>Gellertiella</taxon>
    </lineage>
</organism>
<name>A0A7W6J9D9_9HYPH</name>
<evidence type="ECO:0008006" key="3">
    <source>
        <dbReference type="Google" id="ProtNLM"/>
    </source>
</evidence>
<reference evidence="1 2" key="1">
    <citation type="submission" date="2020-08" db="EMBL/GenBank/DDBJ databases">
        <title>Genomic Encyclopedia of Type Strains, Phase IV (KMG-IV): sequencing the most valuable type-strain genomes for metagenomic binning, comparative biology and taxonomic classification.</title>
        <authorList>
            <person name="Goeker M."/>
        </authorList>
    </citation>
    <scope>NUCLEOTIDE SEQUENCE [LARGE SCALE GENOMIC DNA]</scope>
    <source>
        <strain evidence="1 2">DSM 29853</strain>
    </source>
</reference>
<comment type="caution">
    <text evidence="1">The sequence shown here is derived from an EMBL/GenBank/DDBJ whole genome shotgun (WGS) entry which is preliminary data.</text>
</comment>